<dbReference type="AlphaFoldDB" id="A0A2V4P186"/>
<sequence>MLAHLASASAKAAPEHVDPGWRPAWNAVLPEVLALLADPDPVIRRQVAYLVGVAGGVTEQRLAALLGALDGEQDEVTRLDLVLSIGRVSGAAPNADVADRLEALLDAVQPQLRLAAVHALTVSDAGPRAPWLELVLAAVRDPSVELWRGSAWIGTGVRGVHLWTGMLFPGAAPDYALGLLADHPDPEQRVGALAQAARVLSDWHSPTTALLPALVERLADPDTEVRYHRGSLPASRLAQAR</sequence>
<dbReference type="OrthoDB" id="292843at2"/>
<proteinExistence type="predicted"/>
<name>A0A2V4P186_9ACTN</name>
<dbReference type="SUPFAM" id="SSF48371">
    <property type="entry name" value="ARM repeat"/>
    <property type="match status" value="1"/>
</dbReference>
<organism evidence="1 2">
    <name type="scientific">Streptomyces tateyamensis</name>
    <dbReference type="NCBI Taxonomy" id="565073"/>
    <lineage>
        <taxon>Bacteria</taxon>
        <taxon>Bacillati</taxon>
        <taxon>Actinomycetota</taxon>
        <taxon>Actinomycetes</taxon>
        <taxon>Kitasatosporales</taxon>
        <taxon>Streptomycetaceae</taxon>
        <taxon>Streptomyces</taxon>
    </lineage>
</organism>
<dbReference type="Gene3D" id="1.25.10.10">
    <property type="entry name" value="Leucine-rich Repeat Variant"/>
    <property type="match status" value="1"/>
</dbReference>
<accession>A0A2V4P186</accession>
<dbReference type="RefSeq" id="WP_110666318.1">
    <property type="nucleotide sequence ID" value="NZ_PYBW01000019.1"/>
</dbReference>
<evidence type="ECO:0000313" key="1">
    <source>
        <dbReference type="EMBL" id="PYC86584.1"/>
    </source>
</evidence>
<dbReference type="Proteomes" id="UP000248039">
    <property type="component" value="Unassembled WGS sequence"/>
</dbReference>
<protein>
    <recommendedName>
        <fullName evidence="3">HEAT repeat domain-containing protein</fullName>
    </recommendedName>
</protein>
<reference evidence="1 2" key="1">
    <citation type="submission" date="2018-03" db="EMBL/GenBank/DDBJ databases">
        <title>Bioinformatic expansion and discovery of thiopeptide antibiotics.</title>
        <authorList>
            <person name="Schwalen C.J."/>
            <person name="Hudson G.A."/>
            <person name="Mitchell D.A."/>
        </authorList>
    </citation>
    <scope>NUCLEOTIDE SEQUENCE [LARGE SCALE GENOMIC DNA]</scope>
    <source>
        <strain evidence="1 2">ATCC 21389</strain>
    </source>
</reference>
<comment type="caution">
    <text evidence="1">The sequence shown here is derived from an EMBL/GenBank/DDBJ whole genome shotgun (WGS) entry which is preliminary data.</text>
</comment>
<dbReference type="InterPro" id="IPR016024">
    <property type="entry name" value="ARM-type_fold"/>
</dbReference>
<dbReference type="InterPro" id="IPR011989">
    <property type="entry name" value="ARM-like"/>
</dbReference>
<keyword evidence="2" id="KW-1185">Reference proteome</keyword>
<evidence type="ECO:0008006" key="3">
    <source>
        <dbReference type="Google" id="ProtNLM"/>
    </source>
</evidence>
<gene>
    <name evidence="1" type="ORF">C7C46_05590</name>
</gene>
<dbReference type="EMBL" id="PYBW01000019">
    <property type="protein sequence ID" value="PYC86584.1"/>
    <property type="molecule type" value="Genomic_DNA"/>
</dbReference>
<evidence type="ECO:0000313" key="2">
    <source>
        <dbReference type="Proteomes" id="UP000248039"/>
    </source>
</evidence>